<evidence type="ECO:0000313" key="2">
    <source>
        <dbReference type="Proteomes" id="UP000521872"/>
    </source>
</evidence>
<organism evidence="1 2">
    <name type="scientific">Agrocybe pediades</name>
    <dbReference type="NCBI Taxonomy" id="84607"/>
    <lineage>
        <taxon>Eukaryota</taxon>
        <taxon>Fungi</taxon>
        <taxon>Dikarya</taxon>
        <taxon>Basidiomycota</taxon>
        <taxon>Agaricomycotina</taxon>
        <taxon>Agaricomycetes</taxon>
        <taxon>Agaricomycetidae</taxon>
        <taxon>Agaricales</taxon>
        <taxon>Agaricineae</taxon>
        <taxon>Strophariaceae</taxon>
        <taxon>Agrocybe</taxon>
    </lineage>
</organism>
<evidence type="ECO:0000313" key="1">
    <source>
        <dbReference type="EMBL" id="KAF4612328.1"/>
    </source>
</evidence>
<keyword evidence="2" id="KW-1185">Reference proteome</keyword>
<gene>
    <name evidence="1" type="ORF">D9613_004626</name>
</gene>
<comment type="caution">
    <text evidence="1">The sequence shown here is derived from an EMBL/GenBank/DDBJ whole genome shotgun (WGS) entry which is preliminary data.</text>
</comment>
<proteinExistence type="predicted"/>
<dbReference type="EMBL" id="JAACJL010000057">
    <property type="protein sequence ID" value="KAF4612328.1"/>
    <property type="molecule type" value="Genomic_DNA"/>
</dbReference>
<reference evidence="1 2" key="1">
    <citation type="submission" date="2019-12" db="EMBL/GenBank/DDBJ databases">
        <authorList>
            <person name="Floudas D."/>
            <person name="Bentzer J."/>
            <person name="Ahren D."/>
            <person name="Johansson T."/>
            <person name="Persson P."/>
            <person name="Tunlid A."/>
        </authorList>
    </citation>
    <scope>NUCLEOTIDE SEQUENCE [LARGE SCALE GENOMIC DNA]</scope>
    <source>
        <strain evidence="1 2">CBS 102.39</strain>
    </source>
</reference>
<sequence>MEEQERHGDVDVGRGMNQGVRATAVDILKRNLIMNMSLQRVFVSLNETRTVSRHLEFQELGSVVLALG</sequence>
<name>A0A8H4VJP5_9AGAR</name>
<protein>
    <submittedName>
        <fullName evidence="1">Uncharacterized protein</fullName>
    </submittedName>
</protein>
<dbReference type="Proteomes" id="UP000521872">
    <property type="component" value="Unassembled WGS sequence"/>
</dbReference>
<dbReference type="AlphaFoldDB" id="A0A8H4VJP5"/>
<accession>A0A8H4VJP5</accession>